<dbReference type="InterPro" id="IPR036869">
    <property type="entry name" value="J_dom_sf"/>
</dbReference>
<dbReference type="InterPro" id="IPR001623">
    <property type="entry name" value="DnaJ_domain"/>
</dbReference>
<dbReference type="Pfam" id="PF00226">
    <property type="entry name" value="DnaJ"/>
    <property type="match status" value="1"/>
</dbReference>
<dbReference type="Proteomes" id="UP000515145">
    <property type="component" value="Chromosome 19"/>
</dbReference>
<dbReference type="RefSeq" id="XP_028286896.1">
    <property type="nucleotide sequence ID" value="XM_028431095.1"/>
</dbReference>
<accession>A0A6P7KHN4</accession>
<dbReference type="SMART" id="SM00271">
    <property type="entry name" value="DnaJ"/>
    <property type="match status" value="1"/>
</dbReference>
<evidence type="ECO:0000259" key="2">
    <source>
        <dbReference type="PROSITE" id="PS50076"/>
    </source>
</evidence>
<dbReference type="SUPFAM" id="SSF46565">
    <property type="entry name" value="Chaperone J-domain"/>
    <property type="match status" value="1"/>
</dbReference>
<evidence type="ECO:0000313" key="3">
    <source>
        <dbReference type="Proteomes" id="UP000515145"/>
    </source>
</evidence>
<dbReference type="PROSITE" id="PS50076">
    <property type="entry name" value="DNAJ_2"/>
    <property type="match status" value="1"/>
</dbReference>
<dbReference type="AlphaFoldDB" id="A0A6P7KHN4"/>
<proteinExistence type="predicted"/>
<feature type="domain" description="J" evidence="2">
    <location>
        <begin position="8"/>
        <end position="78"/>
    </location>
</feature>
<evidence type="ECO:0000256" key="1">
    <source>
        <dbReference type="ARBA" id="ARBA00022833"/>
    </source>
</evidence>
<sequence length="120" mass="13836">MCETTEKDLYAVLGASPSDSLQQLRHRYRQLVLQFHPDRLGGEHSSEAESGMKKFLEVDAAWKILGDQNSRWKYDLQRRGTETGLASRVYILSGGHDLEPGRVCIYLLLSLWRRIQHHRG</sequence>
<evidence type="ECO:0000313" key="4">
    <source>
        <dbReference type="RefSeq" id="XP_028286896.1"/>
    </source>
</evidence>
<name>A0A6P7KHN4_9TELE</name>
<dbReference type="GO" id="GO:0001671">
    <property type="term" value="F:ATPase activator activity"/>
    <property type="evidence" value="ECO:0007669"/>
    <property type="project" value="TreeGrafter"/>
</dbReference>
<dbReference type="PRINTS" id="PR00625">
    <property type="entry name" value="JDOMAIN"/>
</dbReference>
<protein>
    <submittedName>
        <fullName evidence="4">DnaJ homolog subfamily C member 24 isoform X2</fullName>
    </submittedName>
</protein>
<keyword evidence="1" id="KW-0862">Zinc</keyword>
<dbReference type="Gene3D" id="1.10.287.110">
    <property type="entry name" value="DnaJ domain"/>
    <property type="match status" value="1"/>
</dbReference>
<reference evidence="4" key="1">
    <citation type="submission" date="2025-08" db="UniProtKB">
        <authorList>
            <consortium name="RefSeq"/>
        </authorList>
    </citation>
    <scope>IDENTIFICATION</scope>
</reference>
<dbReference type="CDD" id="cd06257">
    <property type="entry name" value="DnaJ"/>
    <property type="match status" value="1"/>
</dbReference>
<dbReference type="PANTHER" id="PTHR45255:SF1">
    <property type="entry name" value="DNAJ HOMOLOG SUBFAMILY C MEMBER 24"/>
    <property type="match status" value="1"/>
</dbReference>
<dbReference type="GeneID" id="114452026"/>
<dbReference type="PANTHER" id="PTHR45255">
    <property type="entry name" value="DNAJ HOMOLOG SUBFAMILY C MEMBER 24"/>
    <property type="match status" value="1"/>
</dbReference>
<dbReference type="CTD" id="120526"/>
<keyword evidence="3" id="KW-1185">Reference proteome</keyword>
<dbReference type="GO" id="GO:0008198">
    <property type="term" value="F:ferrous iron binding"/>
    <property type="evidence" value="ECO:0007669"/>
    <property type="project" value="TreeGrafter"/>
</dbReference>
<organism evidence="3 4">
    <name type="scientific">Parambassis ranga</name>
    <name type="common">Indian glassy fish</name>
    <dbReference type="NCBI Taxonomy" id="210632"/>
    <lineage>
        <taxon>Eukaryota</taxon>
        <taxon>Metazoa</taxon>
        <taxon>Chordata</taxon>
        <taxon>Craniata</taxon>
        <taxon>Vertebrata</taxon>
        <taxon>Euteleostomi</taxon>
        <taxon>Actinopterygii</taxon>
        <taxon>Neopterygii</taxon>
        <taxon>Teleostei</taxon>
        <taxon>Neoteleostei</taxon>
        <taxon>Acanthomorphata</taxon>
        <taxon>Ovalentaria</taxon>
        <taxon>Ambassidae</taxon>
        <taxon>Parambassis</taxon>
    </lineage>
</organism>
<gene>
    <name evidence="4" type="primary">dnajc24</name>
</gene>